<dbReference type="InterPro" id="IPR012340">
    <property type="entry name" value="NA-bd_OB-fold"/>
</dbReference>
<evidence type="ECO:0000256" key="6">
    <source>
        <dbReference type="ARBA" id="ARBA00022884"/>
    </source>
</evidence>
<dbReference type="InterPro" id="IPR036269">
    <property type="entry name" value="Rho_N_sf"/>
</dbReference>
<evidence type="ECO:0000256" key="10">
    <source>
        <dbReference type="NCBIfam" id="TIGR00767"/>
    </source>
</evidence>
<keyword evidence="14" id="KW-1185">Reference proteome</keyword>
<dbReference type="SUPFAM" id="SSF68912">
    <property type="entry name" value="Rho N-terminal domain-like"/>
    <property type="match status" value="1"/>
</dbReference>
<keyword evidence="6 9" id="KW-0694">RNA-binding</keyword>
<dbReference type="RefSeq" id="WP_127786310.1">
    <property type="nucleotide sequence ID" value="NZ_SACL01000001.1"/>
</dbReference>
<keyword evidence="1 9" id="KW-0806">Transcription termination</keyword>
<dbReference type="GO" id="GO:0003723">
    <property type="term" value="F:RNA binding"/>
    <property type="evidence" value="ECO:0007669"/>
    <property type="project" value="UniProtKB-UniRule"/>
</dbReference>
<gene>
    <name evidence="9 13" type="primary">rho</name>
    <name evidence="13" type="ORF">EOD42_04825</name>
</gene>
<evidence type="ECO:0000259" key="12">
    <source>
        <dbReference type="PROSITE" id="PS51856"/>
    </source>
</evidence>
<feature type="domain" description="Rho RNA-BD" evidence="12">
    <location>
        <begin position="48"/>
        <end position="123"/>
    </location>
</feature>
<evidence type="ECO:0000256" key="8">
    <source>
        <dbReference type="ARBA" id="ARBA00023163"/>
    </source>
</evidence>
<keyword evidence="2 9" id="KW-0547">Nucleotide-binding</keyword>
<accession>A0A437MP35</accession>
<comment type="subunit">
    <text evidence="9">Homohexamer. The homohexamer assembles into an open ring structure.</text>
</comment>
<dbReference type="PANTHER" id="PTHR46425">
    <property type="entry name" value="TRANSCRIPTION TERMINATION FACTOR RHO"/>
    <property type="match status" value="1"/>
</dbReference>
<dbReference type="SUPFAM" id="SSF50249">
    <property type="entry name" value="Nucleic acid-binding proteins"/>
    <property type="match status" value="1"/>
</dbReference>
<dbReference type="InterPro" id="IPR000194">
    <property type="entry name" value="ATPase_F1/V1/A1_a/bsu_nucl-bd"/>
</dbReference>
<dbReference type="PROSITE" id="PS51856">
    <property type="entry name" value="RHO_RNA_BD"/>
    <property type="match status" value="1"/>
</dbReference>
<organism evidence="13 14">
    <name type="scientific">Rhodovarius crocodyli</name>
    <dbReference type="NCBI Taxonomy" id="1979269"/>
    <lineage>
        <taxon>Bacteria</taxon>
        <taxon>Pseudomonadati</taxon>
        <taxon>Pseudomonadota</taxon>
        <taxon>Alphaproteobacteria</taxon>
        <taxon>Acetobacterales</taxon>
        <taxon>Roseomonadaceae</taxon>
        <taxon>Rhodovarius</taxon>
    </lineage>
</organism>
<evidence type="ECO:0000256" key="2">
    <source>
        <dbReference type="ARBA" id="ARBA00022741"/>
    </source>
</evidence>
<comment type="caution">
    <text evidence="13">The sequence shown here is derived from an EMBL/GenBank/DDBJ whole genome shotgun (WGS) entry which is preliminary data.</text>
</comment>
<dbReference type="InterPro" id="IPR027417">
    <property type="entry name" value="P-loop_NTPase"/>
</dbReference>
<keyword evidence="5 9" id="KW-0067">ATP-binding</keyword>
<dbReference type="Pfam" id="PF00006">
    <property type="entry name" value="ATP-synt_ab"/>
    <property type="match status" value="1"/>
</dbReference>
<dbReference type="InterPro" id="IPR041703">
    <property type="entry name" value="Rho_factor_ATP-bd"/>
</dbReference>
<dbReference type="GO" id="GO:0005524">
    <property type="term" value="F:ATP binding"/>
    <property type="evidence" value="ECO:0007669"/>
    <property type="project" value="UniProtKB-UniRule"/>
</dbReference>
<dbReference type="HAMAP" id="MF_01884">
    <property type="entry name" value="Rho"/>
    <property type="match status" value="1"/>
</dbReference>
<dbReference type="FunFam" id="3.40.50.300:FF:000072">
    <property type="entry name" value="Transcription termination factor Rho"/>
    <property type="match status" value="1"/>
</dbReference>
<dbReference type="Gene3D" id="2.40.50.140">
    <property type="entry name" value="Nucleic acid-binding proteins"/>
    <property type="match status" value="1"/>
</dbReference>
<evidence type="ECO:0000313" key="13">
    <source>
        <dbReference type="EMBL" id="RVT99415.1"/>
    </source>
</evidence>
<dbReference type="GO" id="GO:0004386">
    <property type="term" value="F:helicase activity"/>
    <property type="evidence" value="ECO:0007669"/>
    <property type="project" value="UniProtKB-UniRule"/>
</dbReference>
<evidence type="ECO:0000313" key="14">
    <source>
        <dbReference type="Proteomes" id="UP000282957"/>
    </source>
</evidence>
<dbReference type="Pfam" id="PF07498">
    <property type="entry name" value="Rho_N"/>
    <property type="match status" value="1"/>
</dbReference>
<keyword evidence="3 9" id="KW-0378">Hydrolase</keyword>
<evidence type="ECO:0000256" key="9">
    <source>
        <dbReference type="HAMAP-Rule" id="MF_01884"/>
    </source>
</evidence>
<dbReference type="SUPFAM" id="SSF52540">
    <property type="entry name" value="P-loop containing nucleoside triphosphate hydrolases"/>
    <property type="match status" value="1"/>
</dbReference>
<dbReference type="OrthoDB" id="9805197at2"/>
<dbReference type="InterPro" id="IPR011112">
    <property type="entry name" value="Rho-like_N"/>
</dbReference>
<comment type="caution">
    <text evidence="9">Lacks conserved residue(s) required for the propagation of feature annotation.</text>
</comment>
<sequence>MHLSELKAKSPPDLLAFAEEVGVENASTLRKQDILFAILKVLADNDQAIYGEGTLEILSDGFGYLRSPQANFLPGPDDIYVSPAQVRRFGLRTGDTVEGQIRAPKDGERYFAMLKVNHVNFEPPEALRSRINFDNLTPLYPTRRLQMENPELESVGKGPTKDYTHRVIDLVAPIGMGQRALIVAPPRTGKTVMLQNIAKSITANNPDVFLMVLLIDERPEEVTDMARTVRGEVVASTFDEPATRHVQVTEMVLEKAKRLVEHKRDVVILLDSITRLGRAYNSVVPSSGKVLTGGVDANALQRPKRFFGAARNIEEGGSLTIIATALIDTGSRMDEVIFEEFKGTGNSELVLDRKLSDKRVFPAIDITKSGTRKEELLVDRGTLSKMWVLRRILNPMGTQDAMEFLVDKLKYSKTNQDFFDAMNT</sequence>
<evidence type="ECO:0000256" key="3">
    <source>
        <dbReference type="ARBA" id="ARBA00022801"/>
    </source>
</evidence>
<dbReference type="Gene3D" id="1.10.720.10">
    <property type="match status" value="1"/>
</dbReference>
<dbReference type="InterPro" id="IPR011113">
    <property type="entry name" value="Rho_RNA-bd"/>
</dbReference>
<dbReference type="GO" id="GO:0006353">
    <property type="term" value="P:DNA-templated transcription termination"/>
    <property type="evidence" value="ECO:0007669"/>
    <property type="project" value="UniProtKB-UniRule"/>
</dbReference>
<dbReference type="Proteomes" id="UP000282957">
    <property type="component" value="Unassembled WGS sequence"/>
</dbReference>
<dbReference type="SMART" id="SM00382">
    <property type="entry name" value="AAA"/>
    <property type="match status" value="1"/>
</dbReference>
<dbReference type="Pfam" id="PF07497">
    <property type="entry name" value="Rho_RNA_bind"/>
    <property type="match status" value="1"/>
</dbReference>
<dbReference type="GO" id="GO:0016787">
    <property type="term" value="F:hydrolase activity"/>
    <property type="evidence" value="ECO:0007669"/>
    <property type="project" value="UniProtKB-KW"/>
</dbReference>
<name>A0A437MP35_9PROT</name>
<evidence type="ECO:0000256" key="7">
    <source>
        <dbReference type="ARBA" id="ARBA00023015"/>
    </source>
</evidence>
<dbReference type="CDD" id="cd04459">
    <property type="entry name" value="Rho_CSD"/>
    <property type="match status" value="1"/>
</dbReference>
<dbReference type="InterPro" id="IPR004665">
    <property type="entry name" value="Term_rho"/>
</dbReference>
<dbReference type="SMART" id="SM00357">
    <property type="entry name" value="CSP"/>
    <property type="match status" value="1"/>
</dbReference>
<dbReference type="InterPro" id="IPR003593">
    <property type="entry name" value="AAA+_ATPase"/>
</dbReference>
<dbReference type="SMART" id="SM00959">
    <property type="entry name" value="Rho_N"/>
    <property type="match status" value="1"/>
</dbReference>
<feature type="binding site" evidence="9">
    <location>
        <position position="218"/>
    </location>
    <ligand>
        <name>ATP</name>
        <dbReference type="ChEBI" id="CHEBI:30616"/>
    </ligand>
</feature>
<comment type="function">
    <text evidence="9">Facilitates transcription termination by a mechanism that involves Rho binding to the nascent RNA, activation of Rho's RNA-dependent ATPase activity, and release of the mRNA from the DNA template.</text>
</comment>
<comment type="similarity">
    <text evidence="9 11">Belongs to the Rho family.</text>
</comment>
<dbReference type="EC" id="3.6.4.-" evidence="9 10"/>
<dbReference type="Gene3D" id="3.40.50.300">
    <property type="entry name" value="P-loop containing nucleotide triphosphate hydrolases"/>
    <property type="match status" value="1"/>
</dbReference>
<dbReference type="NCBIfam" id="NF006886">
    <property type="entry name" value="PRK09376.1"/>
    <property type="match status" value="1"/>
</dbReference>
<proteinExistence type="inferred from homology"/>
<evidence type="ECO:0000256" key="1">
    <source>
        <dbReference type="ARBA" id="ARBA00022472"/>
    </source>
</evidence>
<evidence type="ECO:0000256" key="11">
    <source>
        <dbReference type="PROSITE-ProRule" id="PRU01203"/>
    </source>
</evidence>
<feature type="binding site" evidence="9">
    <location>
        <begin position="187"/>
        <end position="192"/>
    </location>
    <ligand>
        <name>ATP</name>
        <dbReference type="ChEBI" id="CHEBI:30616"/>
    </ligand>
</feature>
<evidence type="ECO:0000256" key="5">
    <source>
        <dbReference type="ARBA" id="ARBA00022840"/>
    </source>
</evidence>
<evidence type="ECO:0000256" key="4">
    <source>
        <dbReference type="ARBA" id="ARBA00022806"/>
    </source>
</evidence>
<keyword evidence="4 9" id="KW-0347">Helicase</keyword>
<dbReference type="AlphaFoldDB" id="A0A437MP35"/>
<dbReference type="PANTHER" id="PTHR46425:SF1">
    <property type="entry name" value="TRANSCRIPTION TERMINATION FACTOR RHO"/>
    <property type="match status" value="1"/>
</dbReference>
<reference evidence="13 14" key="1">
    <citation type="submission" date="2019-01" db="EMBL/GenBank/DDBJ databases">
        <authorList>
            <person name="Chen W.-M."/>
        </authorList>
    </citation>
    <scope>NUCLEOTIDE SEQUENCE [LARGE SCALE GENOMIC DNA]</scope>
    <source>
        <strain evidence="13 14">CCP-6</strain>
    </source>
</reference>
<feature type="binding site" evidence="9">
    <location>
        <begin position="175"/>
        <end position="180"/>
    </location>
    <ligand>
        <name>ATP</name>
        <dbReference type="ChEBI" id="CHEBI:30616"/>
    </ligand>
</feature>
<dbReference type="GO" id="GO:0005829">
    <property type="term" value="C:cytosol"/>
    <property type="evidence" value="ECO:0007669"/>
    <property type="project" value="UniProtKB-ARBA"/>
</dbReference>
<protein>
    <recommendedName>
        <fullName evidence="9 10">Transcription termination factor Rho</fullName>
        <ecNumber evidence="9 10">3.6.4.-</ecNumber>
    </recommendedName>
    <alternativeName>
        <fullName evidence="9">ATP-dependent helicase Rho</fullName>
    </alternativeName>
</protein>
<dbReference type="InterPro" id="IPR011129">
    <property type="entry name" value="CSD"/>
</dbReference>
<keyword evidence="8 9" id="KW-0804">Transcription</keyword>
<dbReference type="EMBL" id="SACL01000001">
    <property type="protein sequence ID" value="RVT99415.1"/>
    <property type="molecule type" value="Genomic_DNA"/>
</dbReference>
<dbReference type="GO" id="GO:0008186">
    <property type="term" value="F:ATP-dependent activity, acting on RNA"/>
    <property type="evidence" value="ECO:0007669"/>
    <property type="project" value="UniProtKB-UniRule"/>
</dbReference>
<dbReference type="NCBIfam" id="TIGR00767">
    <property type="entry name" value="rho"/>
    <property type="match status" value="1"/>
</dbReference>
<keyword evidence="7 9" id="KW-0805">Transcription regulation</keyword>
<dbReference type="CDD" id="cd01128">
    <property type="entry name" value="rho_factor_C"/>
    <property type="match status" value="1"/>
</dbReference>